<name>A0A8T1MV78_CLOSI</name>
<reference evidence="3 4" key="2">
    <citation type="journal article" date="2021" name="Genomics">
        <title>High-quality reference genome for Clonorchis sinensis.</title>
        <authorList>
            <person name="Young N.D."/>
            <person name="Stroehlein A.J."/>
            <person name="Kinkar L."/>
            <person name="Wang T."/>
            <person name="Sohn W.M."/>
            <person name="Chang B.C.H."/>
            <person name="Kaur P."/>
            <person name="Weisz D."/>
            <person name="Dudchenko O."/>
            <person name="Aiden E.L."/>
            <person name="Korhonen P.K."/>
            <person name="Gasser R.B."/>
        </authorList>
    </citation>
    <scope>NUCLEOTIDE SEQUENCE [LARGE SCALE GENOMIC DNA]</scope>
    <source>
        <strain evidence="3">Cs-k2</strain>
    </source>
</reference>
<dbReference type="GO" id="GO:0005737">
    <property type="term" value="C:cytoplasm"/>
    <property type="evidence" value="ECO:0007669"/>
    <property type="project" value="TreeGrafter"/>
</dbReference>
<dbReference type="NCBIfam" id="TIGR01383">
    <property type="entry name" value="not_thiJ"/>
    <property type="match status" value="1"/>
</dbReference>
<dbReference type="Pfam" id="PF01965">
    <property type="entry name" value="DJ-1_PfpI"/>
    <property type="match status" value="1"/>
</dbReference>
<gene>
    <name evidence="3" type="ORF">CSKR_107550</name>
</gene>
<dbReference type="OrthoDB" id="543156at2759"/>
<feature type="region of interest" description="Disordered" evidence="1">
    <location>
        <begin position="1"/>
        <end position="36"/>
    </location>
</feature>
<keyword evidence="4" id="KW-1185">Reference proteome</keyword>
<dbReference type="CDD" id="cd03135">
    <property type="entry name" value="GATase1_DJ-1"/>
    <property type="match status" value="1"/>
</dbReference>
<dbReference type="EMBL" id="NIRI02000013">
    <property type="protein sequence ID" value="KAG5453043.1"/>
    <property type="molecule type" value="Genomic_DNA"/>
</dbReference>
<evidence type="ECO:0000313" key="4">
    <source>
        <dbReference type="Proteomes" id="UP000286415"/>
    </source>
</evidence>
<protein>
    <submittedName>
        <fullName evidence="3">Protein dj-1beta</fullName>
    </submittedName>
</protein>
<dbReference type="InterPro" id="IPR029062">
    <property type="entry name" value="Class_I_gatase-like"/>
</dbReference>
<sequence length="256" mass="27782">MGKPANRSALAPSGSVLPQPTKTESAQHQSSQSGRFNTVSKVPSSLMNLFSAATVLILVSEVVVAKKALIVIAPGFEEIEAVTVFRVLKSANLQPTLVRLEGFADPMVEGANGLSVRTDEELKEEEANNYDLIVLPGGHGGTNAMKKSESLRRILESFVRDGKYIGAICLAPSVLEHFNLLLNSKLTSYPSIENEMRRRYAYVKKSVVVDGQLITSRGPGTAMEFALKLVELLAGKQNSNNIANNLVFNKRDEINP</sequence>
<evidence type="ECO:0000256" key="1">
    <source>
        <dbReference type="SAM" id="MobiDB-lite"/>
    </source>
</evidence>
<organism evidence="3 4">
    <name type="scientific">Clonorchis sinensis</name>
    <name type="common">Chinese liver fluke</name>
    <dbReference type="NCBI Taxonomy" id="79923"/>
    <lineage>
        <taxon>Eukaryota</taxon>
        <taxon>Metazoa</taxon>
        <taxon>Spiralia</taxon>
        <taxon>Lophotrochozoa</taxon>
        <taxon>Platyhelminthes</taxon>
        <taxon>Trematoda</taxon>
        <taxon>Digenea</taxon>
        <taxon>Opisthorchiida</taxon>
        <taxon>Opisthorchiata</taxon>
        <taxon>Opisthorchiidae</taxon>
        <taxon>Clonorchis</taxon>
    </lineage>
</organism>
<dbReference type="PANTHER" id="PTHR48094:SF12">
    <property type="entry name" value="PARKINSON DISEASE PROTEIN 7 HOMOLOG"/>
    <property type="match status" value="1"/>
</dbReference>
<dbReference type="PANTHER" id="PTHR48094">
    <property type="entry name" value="PROTEIN/NUCLEIC ACID DEGLYCASE DJ-1-RELATED"/>
    <property type="match status" value="1"/>
</dbReference>
<feature type="domain" description="DJ-1/PfpI" evidence="2">
    <location>
        <begin position="66"/>
        <end position="231"/>
    </location>
</feature>
<evidence type="ECO:0000259" key="2">
    <source>
        <dbReference type="Pfam" id="PF01965"/>
    </source>
</evidence>
<reference evidence="3 4" key="1">
    <citation type="journal article" date="2018" name="Biotechnol. Adv.">
        <title>Improved genomic resources and new bioinformatic workflow for the carcinogenic parasite Clonorchis sinensis: Biotechnological implications.</title>
        <authorList>
            <person name="Wang D."/>
            <person name="Korhonen P.K."/>
            <person name="Gasser R.B."/>
            <person name="Young N.D."/>
        </authorList>
    </citation>
    <scope>NUCLEOTIDE SEQUENCE [LARGE SCALE GENOMIC DNA]</scope>
    <source>
        <strain evidence="3">Cs-k2</strain>
    </source>
</reference>
<comment type="caution">
    <text evidence="3">The sequence shown here is derived from an EMBL/GenBank/DDBJ whole genome shotgun (WGS) entry which is preliminary data.</text>
</comment>
<dbReference type="InterPro" id="IPR050325">
    <property type="entry name" value="Prot/Nucl_acid_deglycase"/>
</dbReference>
<dbReference type="AlphaFoldDB" id="A0A8T1MV78"/>
<feature type="compositionally biased region" description="Polar residues" evidence="1">
    <location>
        <begin position="16"/>
        <end position="36"/>
    </location>
</feature>
<evidence type="ECO:0000313" key="3">
    <source>
        <dbReference type="EMBL" id="KAG5453043.1"/>
    </source>
</evidence>
<dbReference type="Gene3D" id="3.40.50.880">
    <property type="match status" value="1"/>
</dbReference>
<dbReference type="InterPro" id="IPR002818">
    <property type="entry name" value="DJ-1/PfpI"/>
</dbReference>
<accession>A0A8T1MV78</accession>
<dbReference type="Proteomes" id="UP000286415">
    <property type="component" value="Unassembled WGS sequence"/>
</dbReference>
<proteinExistence type="predicted"/>
<dbReference type="InterPro" id="IPR006287">
    <property type="entry name" value="DJ-1"/>
</dbReference>
<dbReference type="SUPFAM" id="SSF52317">
    <property type="entry name" value="Class I glutamine amidotransferase-like"/>
    <property type="match status" value="1"/>
</dbReference>